<keyword evidence="7 11" id="KW-0472">Membrane</keyword>
<keyword evidence="4 11" id="KW-0812">Transmembrane</keyword>
<evidence type="ECO:0000256" key="5">
    <source>
        <dbReference type="ARBA" id="ARBA00022989"/>
    </source>
</evidence>
<feature type="transmembrane region" description="Helical" evidence="11">
    <location>
        <begin position="387"/>
        <end position="410"/>
    </location>
</feature>
<gene>
    <name evidence="14 16 17" type="ORF">SRAE_2000159800</name>
</gene>
<feature type="transmembrane region" description="Helical" evidence="11">
    <location>
        <begin position="273"/>
        <end position="296"/>
    </location>
</feature>
<dbReference type="SUPFAM" id="SSF111418">
    <property type="entry name" value="Hormone receptor domain"/>
    <property type="match status" value="1"/>
</dbReference>
<dbReference type="OrthoDB" id="16753at2759"/>
<dbReference type="InterPro" id="IPR050332">
    <property type="entry name" value="GPCR_2"/>
</dbReference>
<evidence type="ECO:0000256" key="9">
    <source>
        <dbReference type="ARBA" id="ARBA00023180"/>
    </source>
</evidence>
<accession>A0A090LAZ6</accession>
<feature type="transmembrane region" description="Helical" evidence="11">
    <location>
        <begin position="346"/>
        <end position="367"/>
    </location>
</feature>
<keyword evidence="8 14" id="KW-0675">Receptor</keyword>
<dbReference type="WBParaSite" id="SRAE_2000159800.1">
    <property type="protein sequence ID" value="SRAE_2000159800.1"/>
    <property type="gene ID" value="WBGene00261803"/>
</dbReference>
<dbReference type="GO" id="GO:0008528">
    <property type="term" value="F:G protein-coupled peptide receptor activity"/>
    <property type="evidence" value="ECO:0007669"/>
    <property type="project" value="TreeGrafter"/>
</dbReference>
<evidence type="ECO:0000256" key="8">
    <source>
        <dbReference type="ARBA" id="ARBA00023170"/>
    </source>
</evidence>
<feature type="domain" description="G-protein coupled receptors family 2 profile 2" evidence="13">
    <location>
        <begin position="229"/>
        <end position="477"/>
    </location>
</feature>
<dbReference type="Pfam" id="PF02793">
    <property type="entry name" value="HRM"/>
    <property type="match status" value="1"/>
</dbReference>
<sequence length="495" mass="57849">MSVDIFSTNQILCRSSNGILNFTHFSSQACSDCLWYTFISPRMDTYKETYNISKCLAGLMICQIIINGLINPNCHCNNPNVVYNVPESANIFEGKFTSLENFNLFSNLPSNFYTKTKECCFAAQECCLKVQNNFNKKSFNIKKQKLYSNEKVCPSTWDGWQCWNEAKPNSEERNTCASYLYDNDEIIKNNVYVARKNCNKNGEWYKNSFGYEWTDYTGCKEAKAITTSKLFYGVIAYSISTIGILPAIYIFTKKSPLSSQPMFIIHKHLLISFFFYGFVFIFNYFFFTSTTGLQLYYRNHITCRFLFTIQLRYFRLTNFTWMLAEGVHLYRLLMSPMGRTINLKPYFGICWIFPLVASIIYSFLRIYFENKDCWIAPSNYWWIEWTIIGPCLFTLCANLGHMIAVLFHLVKKLKYNPHEEPMQYQKAVRAIFLLMPIFGLHFILTIYPIPNKFYEVASEIVDGLQGLFVAIIVCYTNRTVIETYKHKFQAVNSLI</sequence>
<evidence type="ECO:0000313" key="17">
    <source>
        <dbReference type="WormBase" id="SRAE_2000159800"/>
    </source>
</evidence>
<feature type="transmembrane region" description="Helical" evidence="11">
    <location>
        <begin position="230"/>
        <end position="252"/>
    </location>
</feature>
<dbReference type="CTD" id="36379297"/>
<dbReference type="InterPro" id="IPR036445">
    <property type="entry name" value="GPCR_2_extracell_dom_sf"/>
</dbReference>
<evidence type="ECO:0000256" key="3">
    <source>
        <dbReference type="ARBA" id="ARBA00022475"/>
    </source>
</evidence>
<evidence type="ECO:0000313" key="15">
    <source>
        <dbReference type="Proteomes" id="UP000035682"/>
    </source>
</evidence>
<evidence type="ECO:0000256" key="4">
    <source>
        <dbReference type="ARBA" id="ARBA00022692"/>
    </source>
</evidence>
<keyword evidence="6" id="KW-0297">G-protein coupled receptor</keyword>
<dbReference type="OMA" id="HACAWCY"/>
<dbReference type="Pfam" id="PF00002">
    <property type="entry name" value="7tm_2"/>
    <property type="match status" value="1"/>
</dbReference>
<evidence type="ECO:0000256" key="1">
    <source>
        <dbReference type="ARBA" id="ARBA00004651"/>
    </source>
</evidence>
<dbReference type="PROSITE" id="PS00650">
    <property type="entry name" value="G_PROTEIN_RECEP_F2_2"/>
    <property type="match status" value="1"/>
</dbReference>
<dbReference type="InterPro" id="IPR017983">
    <property type="entry name" value="GPCR_2_secretin-like_CS"/>
</dbReference>
<dbReference type="InterPro" id="IPR000832">
    <property type="entry name" value="GPCR_2_secretin-like"/>
</dbReference>
<dbReference type="EMBL" id="LN609529">
    <property type="protein sequence ID" value="CEF66932.1"/>
    <property type="molecule type" value="Genomic_DNA"/>
</dbReference>
<reference evidence="16" key="2">
    <citation type="submission" date="2020-12" db="UniProtKB">
        <authorList>
            <consortium name="WormBaseParasite"/>
        </authorList>
    </citation>
    <scope>IDENTIFICATION</scope>
</reference>
<feature type="transmembrane region" description="Helical" evidence="11">
    <location>
        <begin position="431"/>
        <end position="450"/>
    </location>
</feature>
<dbReference type="GO" id="GO:0007188">
    <property type="term" value="P:adenylate cyclase-modulating G protein-coupled receptor signaling pathway"/>
    <property type="evidence" value="ECO:0007669"/>
    <property type="project" value="TreeGrafter"/>
</dbReference>
<comment type="subcellular location">
    <subcellularLocation>
        <location evidence="1">Cell membrane</location>
        <topology evidence="1">Multi-pass membrane protein</topology>
    </subcellularLocation>
</comment>
<dbReference type="GO" id="GO:0007166">
    <property type="term" value="P:cell surface receptor signaling pathway"/>
    <property type="evidence" value="ECO:0007669"/>
    <property type="project" value="InterPro"/>
</dbReference>
<keyword evidence="3" id="KW-1003">Cell membrane</keyword>
<evidence type="ECO:0000256" key="6">
    <source>
        <dbReference type="ARBA" id="ARBA00023040"/>
    </source>
</evidence>
<dbReference type="WormBase" id="SRAE_2000159800">
    <property type="protein sequence ID" value="SRP09308"/>
    <property type="gene ID" value="WBGene00261803"/>
</dbReference>
<dbReference type="AlphaFoldDB" id="A0A090LAZ6"/>
<dbReference type="SMART" id="SM00008">
    <property type="entry name" value="HormR"/>
    <property type="match status" value="1"/>
</dbReference>
<keyword evidence="15" id="KW-1185">Reference proteome</keyword>
<name>A0A090LAZ6_STRRB</name>
<dbReference type="PANTHER" id="PTHR45620:SF42">
    <property type="entry name" value="G-PROTEIN COUPLED RECEPTOR SEB-2"/>
    <property type="match status" value="1"/>
</dbReference>
<evidence type="ECO:0000259" key="12">
    <source>
        <dbReference type="PROSITE" id="PS50227"/>
    </source>
</evidence>
<comment type="similarity">
    <text evidence="2">Belongs to the G-protein coupled receptor 2 family.</text>
</comment>
<proteinExistence type="inferred from homology"/>
<dbReference type="InterPro" id="IPR017981">
    <property type="entry name" value="GPCR_2-like_7TM"/>
</dbReference>
<evidence type="ECO:0000313" key="14">
    <source>
        <dbReference type="EMBL" id="CEF66932.1"/>
    </source>
</evidence>
<dbReference type="RefSeq" id="XP_024506132.1">
    <property type="nucleotide sequence ID" value="XM_024652568.1"/>
</dbReference>
<protein>
    <submittedName>
        <fullName evidence="14">GPCR, family 2, secretin-like and GPCR, family 2, extracellular hormone receptor domain and GPCR, family 2-like domain-containing protein</fullName>
    </submittedName>
</protein>
<feature type="transmembrane region" description="Helical" evidence="11">
    <location>
        <begin position="456"/>
        <end position="475"/>
    </location>
</feature>
<keyword evidence="5 11" id="KW-1133">Transmembrane helix</keyword>
<dbReference type="SUPFAM" id="SSF81321">
    <property type="entry name" value="Family A G protein-coupled receptor-like"/>
    <property type="match status" value="1"/>
</dbReference>
<feature type="domain" description="G-protein coupled receptors family 2 profile 1" evidence="12">
    <location>
        <begin position="125"/>
        <end position="223"/>
    </location>
</feature>
<evidence type="ECO:0000256" key="11">
    <source>
        <dbReference type="SAM" id="Phobius"/>
    </source>
</evidence>
<dbReference type="Proteomes" id="UP000035682">
    <property type="component" value="Unplaced"/>
</dbReference>
<evidence type="ECO:0000256" key="7">
    <source>
        <dbReference type="ARBA" id="ARBA00023136"/>
    </source>
</evidence>
<dbReference type="PROSITE" id="PS50261">
    <property type="entry name" value="G_PROTEIN_RECEP_F2_4"/>
    <property type="match status" value="1"/>
</dbReference>
<evidence type="ECO:0000259" key="13">
    <source>
        <dbReference type="PROSITE" id="PS50261"/>
    </source>
</evidence>
<dbReference type="Gene3D" id="1.20.1070.10">
    <property type="entry name" value="Rhodopsin 7-helix transmembrane proteins"/>
    <property type="match status" value="1"/>
</dbReference>
<evidence type="ECO:0000256" key="2">
    <source>
        <dbReference type="ARBA" id="ARBA00005314"/>
    </source>
</evidence>
<organism evidence="14">
    <name type="scientific">Strongyloides ratti</name>
    <name type="common">Parasitic roundworm</name>
    <dbReference type="NCBI Taxonomy" id="34506"/>
    <lineage>
        <taxon>Eukaryota</taxon>
        <taxon>Metazoa</taxon>
        <taxon>Ecdysozoa</taxon>
        <taxon>Nematoda</taxon>
        <taxon>Chromadorea</taxon>
        <taxon>Rhabditida</taxon>
        <taxon>Tylenchina</taxon>
        <taxon>Panagrolaimomorpha</taxon>
        <taxon>Strongyloidoidea</taxon>
        <taxon>Strongyloididae</taxon>
        <taxon>Strongyloides</taxon>
    </lineage>
</organism>
<dbReference type="PROSITE" id="PS50227">
    <property type="entry name" value="G_PROTEIN_RECEP_F2_3"/>
    <property type="match status" value="1"/>
</dbReference>
<dbReference type="GeneID" id="36379297"/>
<dbReference type="PRINTS" id="PR00249">
    <property type="entry name" value="GPCRSECRETIN"/>
</dbReference>
<dbReference type="PANTHER" id="PTHR45620">
    <property type="entry name" value="PDF RECEPTOR-LIKE PROTEIN-RELATED"/>
    <property type="match status" value="1"/>
</dbReference>
<dbReference type="STRING" id="34506.A0A090LAZ6"/>
<evidence type="ECO:0000313" key="16">
    <source>
        <dbReference type="WBParaSite" id="SRAE_2000159800.1"/>
    </source>
</evidence>
<dbReference type="GO" id="GO:0005886">
    <property type="term" value="C:plasma membrane"/>
    <property type="evidence" value="ECO:0007669"/>
    <property type="project" value="UniProtKB-SubCell"/>
</dbReference>
<dbReference type="InterPro" id="IPR001879">
    <property type="entry name" value="GPCR_2_extracellular_dom"/>
</dbReference>
<evidence type="ECO:0000256" key="10">
    <source>
        <dbReference type="ARBA" id="ARBA00023224"/>
    </source>
</evidence>
<dbReference type="Gene3D" id="4.10.1240.10">
    <property type="entry name" value="GPCR, family 2, extracellular hormone receptor domain"/>
    <property type="match status" value="1"/>
</dbReference>
<reference evidence="14 15" key="1">
    <citation type="submission" date="2014-09" db="EMBL/GenBank/DDBJ databases">
        <authorList>
            <person name="Martin A.A."/>
        </authorList>
    </citation>
    <scope>NUCLEOTIDE SEQUENCE</scope>
    <source>
        <strain evidence="15">ED321</strain>
        <strain evidence="14">ED321 Heterogonic</strain>
    </source>
</reference>
<keyword evidence="9" id="KW-0325">Glycoprotein</keyword>
<keyword evidence="10" id="KW-0807">Transducer</keyword>